<dbReference type="Proteomes" id="UP000708208">
    <property type="component" value="Unassembled WGS sequence"/>
</dbReference>
<comment type="caution">
    <text evidence="1">The sequence shown here is derived from an EMBL/GenBank/DDBJ whole genome shotgun (WGS) entry which is preliminary data.</text>
</comment>
<sequence>MQVISPRAGFGICGSNSQQHMYLNYDSRSYIDVNMRIRSADAKYRIRSTFIECGSELL</sequence>
<dbReference type="AlphaFoldDB" id="A0A8J2LHC5"/>
<evidence type="ECO:0000313" key="2">
    <source>
        <dbReference type="Proteomes" id="UP000708208"/>
    </source>
</evidence>
<keyword evidence="2" id="KW-1185">Reference proteome</keyword>
<gene>
    <name evidence="1" type="ORF">AFUS01_LOCUS42755</name>
</gene>
<accession>A0A8J2LHC5</accession>
<reference evidence="1" key="1">
    <citation type="submission" date="2021-06" db="EMBL/GenBank/DDBJ databases">
        <authorList>
            <person name="Hodson N. C."/>
            <person name="Mongue J. A."/>
            <person name="Jaron S. K."/>
        </authorList>
    </citation>
    <scope>NUCLEOTIDE SEQUENCE</scope>
</reference>
<name>A0A8J2LHC5_9HEXA</name>
<protein>
    <submittedName>
        <fullName evidence="1">Uncharacterized protein</fullName>
    </submittedName>
</protein>
<feature type="non-terminal residue" evidence="1">
    <location>
        <position position="1"/>
    </location>
</feature>
<proteinExistence type="predicted"/>
<organism evidence="1 2">
    <name type="scientific">Allacma fusca</name>
    <dbReference type="NCBI Taxonomy" id="39272"/>
    <lineage>
        <taxon>Eukaryota</taxon>
        <taxon>Metazoa</taxon>
        <taxon>Ecdysozoa</taxon>
        <taxon>Arthropoda</taxon>
        <taxon>Hexapoda</taxon>
        <taxon>Collembola</taxon>
        <taxon>Symphypleona</taxon>
        <taxon>Sminthuridae</taxon>
        <taxon>Allacma</taxon>
    </lineage>
</organism>
<dbReference type="EMBL" id="CAJVCH010568517">
    <property type="protein sequence ID" value="CAG7833109.1"/>
    <property type="molecule type" value="Genomic_DNA"/>
</dbReference>
<evidence type="ECO:0000313" key="1">
    <source>
        <dbReference type="EMBL" id="CAG7833109.1"/>
    </source>
</evidence>